<dbReference type="EMBL" id="DXFD01000057">
    <property type="protein sequence ID" value="HIX46770.1"/>
    <property type="molecule type" value="Genomic_DNA"/>
</dbReference>
<evidence type="ECO:0000259" key="1">
    <source>
        <dbReference type="PROSITE" id="PS51186"/>
    </source>
</evidence>
<gene>
    <name evidence="2" type="ORF">H9737_03660</name>
</gene>
<comment type="caution">
    <text evidence="2">The sequence shown here is derived from an EMBL/GenBank/DDBJ whole genome shotgun (WGS) entry which is preliminary data.</text>
</comment>
<reference evidence="2" key="1">
    <citation type="journal article" date="2021" name="PeerJ">
        <title>Extensive microbial diversity within the chicken gut microbiome revealed by metagenomics and culture.</title>
        <authorList>
            <person name="Gilroy R."/>
            <person name="Ravi A."/>
            <person name="Getino M."/>
            <person name="Pursley I."/>
            <person name="Horton D.L."/>
            <person name="Alikhan N.F."/>
            <person name="Baker D."/>
            <person name="Gharbi K."/>
            <person name="Hall N."/>
            <person name="Watson M."/>
            <person name="Adriaenssens E.M."/>
            <person name="Foster-Nyarko E."/>
            <person name="Jarju S."/>
            <person name="Secka A."/>
            <person name="Antonio M."/>
            <person name="Oren A."/>
            <person name="Chaudhuri R.R."/>
            <person name="La Ragione R."/>
            <person name="Hildebrand F."/>
            <person name="Pallen M.J."/>
        </authorList>
    </citation>
    <scope>NUCLEOTIDE SEQUENCE</scope>
    <source>
        <strain evidence="2">26628</strain>
    </source>
</reference>
<dbReference type="Proteomes" id="UP000824249">
    <property type="component" value="Unassembled WGS sequence"/>
</dbReference>
<dbReference type="PROSITE" id="PS51186">
    <property type="entry name" value="GNAT"/>
    <property type="match status" value="1"/>
</dbReference>
<organism evidence="2 3">
    <name type="scientific">Candidatus Borkfalkia faecigallinarum</name>
    <dbReference type="NCBI Taxonomy" id="2838509"/>
    <lineage>
        <taxon>Bacteria</taxon>
        <taxon>Bacillati</taxon>
        <taxon>Bacillota</taxon>
        <taxon>Clostridia</taxon>
        <taxon>Christensenellales</taxon>
        <taxon>Christensenellaceae</taxon>
        <taxon>Candidatus Borkfalkia</taxon>
    </lineage>
</organism>
<dbReference type="GO" id="GO:0016747">
    <property type="term" value="F:acyltransferase activity, transferring groups other than amino-acyl groups"/>
    <property type="evidence" value="ECO:0007669"/>
    <property type="project" value="InterPro"/>
</dbReference>
<dbReference type="SUPFAM" id="SSF55729">
    <property type="entry name" value="Acyl-CoA N-acyltransferases (Nat)"/>
    <property type="match status" value="1"/>
</dbReference>
<name>A0A9D1VUD7_9FIRM</name>
<protein>
    <submittedName>
        <fullName evidence="2">GNAT family N-acetyltransferase</fullName>
    </submittedName>
</protein>
<sequence length="182" mass="20905">MEIELVPLAESDREQFILDTQWAFRYGAMIEFGERDRSLGPDGEIISRKTIERSIDEPGSVSYRILCGGKTVGGVILKIDETTRRNHLEILFVSPEEHTRGIGYSAWKAIEKMYPETEIWETCTPYFEKRNIHFYVNKCGFQIDRFWCGSFRPSGELPDGEEGPADMFRLVKVMRRSPGQGG</sequence>
<dbReference type="InterPro" id="IPR000182">
    <property type="entry name" value="GNAT_dom"/>
</dbReference>
<dbReference type="AlphaFoldDB" id="A0A9D1VUD7"/>
<evidence type="ECO:0000313" key="3">
    <source>
        <dbReference type="Proteomes" id="UP000824249"/>
    </source>
</evidence>
<reference evidence="2" key="2">
    <citation type="submission" date="2021-04" db="EMBL/GenBank/DDBJ databases">
        <authorList>
            <person name="Gilroy R."/>
        </authorList>
    </citation>
    <scope>NUCLEOTIDE SEQUENCE</scope>
    <source>
        <strain evidence="2">26628</strain>
    </source>
</reference>
<evidence type="ECO:0000313" key="2">
    <source>
        <dbReference type="EMBL" id="HIX46770.1"/>
    </source>
</evidence>
<dbReference type="InterPro" id="IPR016181">
    <property type="entry name" value="Acyl_CoA_acyltransferase"/>
</dbReference>
<dbReference type="Gene3D" id="3.40.630.30">
    <property type="match status" value="1"/>
</dbReference>
<dbReference type="Pfam" id="PF00583">
    <property type="entry name" value="Acetyltransf_1"/>
    <property type="match status" value="1"/>
</dbReference>
<proteinExistence type="predicted"/>
<accession>A0A9D1VUD7</accession>
<feature type="domain" description="N-acetyltransferase" evidence="1">
    <location>
        <begin position="3"/>
        <end position="158"/>
    </location>
</feature>